<sequence length="79" mass="8777">MSASGHAAVPPRTRTARRKRRTRTQNHKTGPIHHRTRWRGACIVPPDHRDAGPDQTKGRQPGVTMSYQYQEAVAGVLPG</sequence>
<gene>
    <name evidence="2" type="ORF">CBM2634_A80264</name>
</gene>
<dbReference type="Proteomes" id="UP000256805">
    <property type="component" value="Unassembled WGS sequence"/>
</dbReference>
<evidence type="ECO:0000256" key="1">
    <source>
        <dbReference type="SAM" id="MobiDB-lite"/>
    </source>
</evidence>
<feature type="region of interest" description="Disordered" evidence="1">
    <location>
        <begin position="1"/>
        <end position="62"/>
    </location>
</feature>
<name>A0A375J3W3_9BURK</name>
<evidence type="ECO:0000313" key="2">
    <source>
        <dbReference type="EMBL" id="SPR99332.1"/>
    </source>
</evidence>
<dbReference type="AlphaFoldDB" id="A0A375J3W3"/>
<organism evidence="2 3">
    <name type="scientific">Cupriavidus taiwanensis</name>
    <dbReference type="NCBI Taxonomy" id="164546"/>
    <lineage>
        <taxon>Bacteria</taxon>
        <taxon>Pseudomonadati</taxon>
        <taxon>Pseudomonadota</taxon>
        <taxon>Betaproteobacteria</taxon>
        <taxon>Burkholderiales</taxon>
        <taxon>Burkholderiaceae</taxon>
        <taxon>Cupriavidus</taxon>
    </lineage>
</organism>
<accession>A0A375J3W3</accession>
<proteinExistence type="predicted"/>
<dbReference type="EMBL" id="OVTA01000030">
    <property type="protein sequence ID" value="SPR99332.1"/>
    <property type="molecule type" value="Genomic_DNA"/>
</dbReference>
<feature type="compositionally biased region" description="Basic residues" evidence="1">
    <location>
        <begin position="14"/>
        <end position="38"/>
    </location>
</feature>
<reference evidence="2 3" key="1">
    <citation type="submission" date="2018-01" db="EMBL/GenBank/DDBJ databases">
        <authorList>
            <person name="Gaut B.S."/>
            <person name="Morton B.R."/>
            <person name="Clegg M.T."/>
            <person name="Duvall M.R."/>
        </authorList>
    </citation>
    <scope>NUCLEOTIDE SEQUENCE [LARGE SCALE GENOMIC DNA]</scope>
    <source>
        <strain evidence="2">Cupriavidus taiwanensis cmp 52</strain>
    </source>
</reference>
<protein>
    <submittedName>
        <fullName evidence="2">Uncharacterized protein</fullName>
    </submittedName>
</protein>
<evidence type="ECO:0000313" key="3">
    <source>
        <dbReference type="Proteomes" id="UP000256805"/>
    </source>
</evidence>